<evidence type="ECO:0000256" key="3">
    <source>
        <dbReference type="SAM" id="Phobius"/>
    </source>
</evidence>
<feature type="compositionally biased region" description="Polar residues" evidence="2">
    <location>
        <begin position="366"/>
        <end position="380"/>
    </location>
</feature>
<dbReference type="InterPro" id="IPR043502">
    <property type="entry name" value="DNA/RNA_pol_sf"/>
</dbReference>
<evidence type="ECO:0000256" key="2">
    <source>
        <dbReference type="SAM" id="MobiDB-lite"/>
    </source>
</evidence>
<dbReference type="InterPro" id="IPR036397">
    <property type="entry name" value="RNaseH_sf"/>
</dbReference>
<dbReference type="InterPro" id="IPR000477">
    <property type="entry name" value="RT_dom"/>
</dbReference>
<sequence>MSAPGNFRDRRRDDWLDPRAERERSPLRTAPSDFYRDRPYFAPIHGRYDQDYGRIGPVYGFDQQDLYAQDAGRDVWSGRARFNSRRDSFEADYDHDRGCAQRFSGHGVDYGRPQEEDEVEEIFFNRPWRPNNRRPESLAGPSVAESPARSVSPGPGPSKAQTPEPSSQLASGSVEPKPLIVPQEVSEALSNWLTKGVSTDESKAISKRTPLEFADKEFSLKPPKLDGYMYRRAKDKGKLKAVNASEEALITTQLKIMDVGAPLIDLYTRILSLGEGETERKAHDLVQDALRQWSRAYHHVTRQRRRSVVGLVEPNFDFLTADPDAFAPGKEARELLFTGKFLESMLKEASQDATLAKTSRTKTSFRSRGNGSADHSQSASRHPFVLRPRKTREQLPQRAGSERGRPTGASSWLRGGQRYVFIPHCMSPKYPSEEHVGARLLAFAGRWKGITDDQSILESIAHGVKLDFVSLPTQDKIPSPVIMSREMIAVCDKEVGDLVRKRAVREITDGSGGFVCSLFLIPKKSGGFRPIVNLKPLNQFIRYEHFKMENLESARFLLRKGDWMVKLDLKDAYLTVPVCPSHQKFLRFQWKGRLFQFTCLAFGLRLIIYLDDILILNVSEERTLRDVKVTIRLLKQLGFFINWGKSVLVPTQRLEYLGLVIDSVRLSFALPNVKVTAVKKMCETALTARSTSLREVASLMGNFTWAIPAIPFAQSHYRRLQRFYIRHAQAANFNLKSRCCLSDEARKDLEWWVNNLREAQDKVFFPNTPDLEIYTDASLSGWGACCNAVKTRGSWTLSDSKKHINELELLAAFFAVQAFAAVSKKISIRVFLDNSTAVAYINRGGGSRSQALTEISSQLTTWCEDRSISLEAVHVAGKLNSIADAESRAGPDSGDWKLDPLVFNRIQDLWPSVVDAFATPWNTQLPSFISWHPQPGAMATNAFSVNWEGQPWFPLLLELSCDVPRLLAPSQNLLKSALNEDHPLTQNGALHLAVWRLSGDSILNAAFRRQWSNYSWPEIVIIENILEFLASLQSSGKSYSYINIHRSMLSSTLKPAEGIPIGEHPEVVRLMKGCYNRNPPRPKYSATWDSNQVLTFVSTLEENDTLSLYLLATKMVTLIALATLMRVSEIAVIGFKSVVFSQHGVRFALETPRKAQRNGPLQSFSITSCPESKICPVAAIAEYIKRTSKFRADHNSDTLVIAAIAPHKPVSSNTVSRWIKFFLKSAGINTEIFGAHSTRSAAASKAAKSGISLGAILRAGSWAQESTFGRFYNRSAEPTVESARDRVTIPKAKIYCVYTLRVVSSFISCTIRITFRDRYTIPLVIFKCILSAYSSKPISILVHVYSLVNSYTHSVLNLYTVSYHEFYVYRLYLYIFMQKGSKPISILVYVYSIVHSYTHSYSAFIYTNCIQSVYSIVHSYTHSVFNLNTVSYHEFYGYRLYLYIFMQTGSKPISILLHVTVYFICVQATSIYLHANRFKTNFYTSTFCIQYHTMSFICVQAISIYLHANRFKTNFYTSTCIHFKFVQALSIYLHANRFKTNIYTSTCIQYRSKPISILQHVYSIVHSYIDTVFNLYTVSYHEFFRCTGYFLYTFMQTGSKPISILLHVYSIVHSYTDISYHEFFRCTGYFLYTFMQTGSKPISILLRVYSIVHSYSHSVFNLYTVSYHEFYIFKCVQALSIYPHANRFKTNIYTSTCIQYSAFIYR</sequence>
<dbReference type="InterPro" id="IPR002104">
    <property type="entry name" value="Integrase_catalytic"/>
</dbReference>
<dbReference type="EMBL" id="WJBH02000052">
    <property type="protein sequence ID" value="KAI9551059.1"/>
    <property type="molecule type" value="Genomic_DNA"/>
</dbReference>
<feature type="compositionally biased region" description="Basic and acidic residues" evidence="2">
    <location>
        <begin position="7"/>
        <end position="26"/>
    </location>
</feature>
<reference evidence="6" key="1">
    <citation type="submission" date="2022-05" db="EMBL/GenBank/DDBJ databases">
        <title>A multi-omics perspective on studying reproductive biology in Daphnia sinensis.</title>
        <authorList>
            <person name="Jia J."/>
        </authorList>
    </citation>
    <scope>NUCLEOTIDE SEQUENCE</scope>
    <source>
        <strain evidence="6">WSL</strain>
    </source>
</reference>
<dbReference type="CDD" id="cd09275">
    <property type="entry name" value="RNase_HI_RT_DIRS1"/>
    <property type="match status" value="1"/>
</dbReference>
<dbReference type="GO" id="GO:0003677">
    <property type="term" value="F:DNA binding"/>
    <property type="evidence" value="ECO:0007669"/>
    <property type="project" value="InterPro"/>
</dbReference>
<keyword evidence="1" id="KW-0233">DNA recombination</keyword>
<protein>
    <submittedName>
        <fullName evidence="6">Reverse transcriptase</fullName>
    </submittedName>
</protein>
<feature type="compositionally biased region" description="Basic and acidic residues" evidence="2">
    <location>
        <begin position="391"/>
        <end position="405"/>
    </location>
</feature>
<feature type="transmembrane region" description="Helical" evidence="3">
    <location>
        <begin position="1455"/>
        <end position="1475"/>
    </location>
</feature>
<dbReference type="Proteomes" id="UP000820818">
    <property type="component" value="Unassembled WGS sequence"/>
</dbReference>
<gene>
    <name evidence="6" type="ORF">GHT06_007667</name>
</gene>
<dbReference type="InterPro" id="IPR043128">
    <property type="entry name" value="Rev_trsase/Diguanyl_cyclase"/>
</dbReference>
<feature type="region of interest" description="Disordered" evidence="2">
    <location>
        <begin position="352"/>
        <end position="411"/>
    </location>
</feature>
<evidence type="ECO:0000313" key="6">
    <source>
        <dbReference type="EMBL" id="KAI9551059.1"/>
    </source>
</evidence>
<name>A0AAD5KFU8_9CRUS</name>
<keyword evidence="6" id="KW-0695">RNA-directed DNA polymerase</keyword>
<dbReference type="SUPFAM" id="SSF56672">
    <property type="entry name" value="DNA/RNA polymerases"/>
    <property type="match status" value="1"/>
</dbReference>
<feature type="domain" description="Reverse transcriptase" evidence="4">
    <location>
        <begin position="502"/>
        <end position="661"/>
    </location>
</feature>
<dbReference type="PROSITE" id="PS51898">
    <property type="entry name" value="TYR_RECOMBINASE"/>
    <property type="match status" value="1"/>
</dbReference>
<dbReference type="Gene3D" id="3.10.10.10">
    <property type="entry name" value="HIV Type 1 Reverse Transcriptase, subunit A, domain 1"/>
    <property type="match status" value="1"/>
</dbReference>
<keyword evidence="6" id="KW-0548">Nucleotidyltransferase</keyword>
<dbReference type="InterPro" id="IPR011010">
    <property type="entry name" value="DNA_brk_join_enz"/>
</dbReference>
<keyword evidence="3" id="KW-0812">Transmembrane</keyword>
<evidence type="ECO:0000256" key="1">
    <source>
        <dbReference type="ARBA" id="ARBA00023172"/>
    </source>
</evidence>
<feature type="compositionally biased region" description="Polar residues" evidence="2">
    <location>
        <begin position="159"/>
        <end position="171"/>
    </location>
</feature>
<dbReference type="PANTHER" id="PTHR33050:SF7">
    <property type="entry name" value="RIBONUCLEASE H"/>
    <property type="match status" value="1"/>
</dbReference>
<dbReference type="InterPro" id="IPR013762">
    <property type="entry name" value="Integrase-like_cat_sf"/>
</dbReference>
<keyword evidence="3" id="KW-0472">Membrane</keyword>
<evidence type="ECO:0000259" key="4">
    <source>
        <dbReference type="PROSITE" id="PS50878"/>
    </source>
</evidence>
<feature type="region of interest" description="Disordered" evidence="2">
    <location>
        <begin position="128"/>
        <end position="174"/>
    </location>
</feature>
<dbReference type="Gene3D" id="3.30.420.10">
    <property type="entry name" value="Ribonuclease H-like superfamily/Ribonuclease H"/>
    <property type="match status" value="1"/>
</dbReference>
<dbReference type="InterPro" id="IPR052055">
    <property type="entry name" value="Hepadnavirus_pol/RT"/>
</dbReference>
<dbReference type="Pfam" id="PF00589">
    <property type="entry name" value="Phage_integrase"/>
    <property type="match status" value="1"/>
</dbReference>
<feature type="region of interest" description="Disordered" evidence="2">
    <location>
        <begin position="1"/>
        <end position="31"/>
    </location>
</feature>
<keyword evidence="7" id="KW-1185">Reference proteome</keyword>
<dbReference type="SUPFAM" id="SSF56349">
    <property type="entry name" value="DNA breaking-rejoining enzymes"/>
    <property type="match status" value="1"/>
</dbReference>
<dbReference type="GO" id="GO:0003964">
    <property type="term" value="F:RNA-directed DNA polymerase activity"/>
    <property type="evidence" value="ECO:0007669"/>
    <property type="project" value="UniProtKB-KW"/>
</dbReference>
<feature type="transmembrane region" description="Helical" evidence="3">
    <location>
        <begin position="1481"/>
        <end position="1506"/>
    </location>
</feature>
<feature type="domain" description="Tyr recombinase" evidence="5">
    <location>
        <begin position="1081"/>
        <end position="1285"/>
    </location>
</feature>
<dbReference type="Gene3D" id="1.10.443.10">
    <property type="entry name" value="Intergrase catalytic core"/>
    <property type="match status" value="1"/>
</dbReference>
<dbReference type="GO" id="GO:0006310">
    <property type="term" value="P:DNA recombination"/>
    <property type="evidence" value="ECO:0007669"/>
    <property type="project" value="UniProtKB-KW"/>
</dbReference>
<dbReference type="Gene3D" id="3.30.70.270">
    <property type="match status" value="1"/>
</dbReference>
<proteinExistence type="predicted"/>
<evidence type="ECO:0000313" key="7">
    <source>
        <dbReference type="Proteomes" id="UP000820818"/>
    </source>
</evidence>
<organism evidence="6 7">
    <name type="scientific">Daphnia sinensis</name>
    <dbReference type="NCBI Taxonomy" id="1820382"/>
    <lineage>
        <taxon>Eukaryota</taxon>
        <taxon>Metazoa</taxon>
        <taxon>Ecdysozoa</taxon>
        <taxon>Arthropoda</taxon>
        <taxon>Crustacea</taxon>
        <taxon>Branchiopoda</taxon>
        <taxon>Diplostraca</taxon>
        <taxon>Cladocera</taxon>
        <taxon>Anomopoda</taxon>
        <taxon>Daphniidae</taxon>
        <taxon>Daphnia</taxon>
        <taxon>Daphnia similis group</taxon>
    </lineage>
</organism>
<keyword evidence="3" id="KW-1133">Transmembrane helix</keyword>
<dbReference type="GO" id="GO:0015074">
    <property type="term" value="P:DNA integration"/>
    <property type="evidence" value="ECO:0007669"/>
    <property type="project" value="InterPro"/>
</dbReference>
<accession>A0AAD5KFU8</accession>
<evidence type="ECO:0000259" key="5">
    <source>
        <dbReference type="PROSITE" id="PS51898"/>
    </source>
</evidence>
<dbReference type="PROSITE" id="PS50878">
    <property type="entry name" value="RT_POL"/>
    <property type="match status" value="1"/>
</dbReference>
<dbReference type="PANTHER" id="PTHR33050">
    <property type="entry name" value="REVERSE TRANSCRIPTASE DOMAIN-CONTAINING PROTEIN"/>
    <property type="match status" value="1"/>
</dbReference>
<comment type="caution">
    <text evidence="6">The sequence shown here is derived from an EMBL/GenBank/DDBJ whole genome shotgun (WGS) entry which is preliminary data.</text>
</comment>
<keyword evidence="6" id="KW-0808">Transferase</keyword>